<evidence type="ECO:0000256" key="10">
    <source>
        <dbReference type="ARBA" id="ARBA00023310"/>
    </source>
</evidence>
<comment type="function">
    <text evidence="11 13">F(1)F(0) ATP synthase produces ATP from ADP in the presence of a proton or sodium gradient. F-type ATPases consist of two structural domains, F(1) containing the extramembraneous catalytic core and F(0) containing the membrane proton channel, linked together by a central stalk and a peripheral stalk. During catalysis, ATP synthesis in the catalytic domain of F(1) is coupled via a rotary mechanism of the central stalk subunits to proton translocation.</text>
</comment>
<evidence type="ECO:0000256" key="14">
    <source>
        <dbReference type="RuleBase" id="RU003848"/>
    </source>
</evidence>
<accession>A0ABR9R1I1</accession>
<keyword evidence="17" id="KW-1185">Reference proteome</keyword>
<protein>
    <recommendedName>
        <fullName evidence="13">ATP synthase subunit b</fullName>
    </recommendedName>
    <alternativeName>
        <fullName evidence="13">ATP synthase F(0) sector subunit b</fullName>
    </alternativeName>
    <alternativeName>
        <fullName evidence="13">ATPase subunit I</fullName>
    </alternativeName>
    <alternativeName>
        <fullName evidence="13">F-type ATPase subunit b</fullName>
        <shortName evidence="13">F-ATPase subunit b</shortName>
    </alternativeName>
</protein>
<dbReference type="EMBL" id="JADCKC010000001">
    <property type="protein sequence ID" value="MBE5036981.1"/>
    <property type="molecule type" value="Genomic_DNA"/>
</dbReference>
<name>A0ABR9R1I1_9FIRM</name>
<dbReference type="SUPFAM" id="SSF81573">
    <property type="entry name" value="F1F0 ATP synthase subunit B, membrane domain"/>
    <property type="match status" value="1"/>
</dbReference>
<evidence type="ECO:0000256" key="12">
    <source>
        <dbReference type="ARBA" id="ARBA00037847"/>
    </source>
</evidence>
<proteinExistence type="inferred from homology"/>
<keyword evidence="6 13" id="KW-0375">Hydrogen ion transport</keyword>
<dbReference type="CDD" id="cd06503">
    <property type="entry name" value="ATP-synt_Fo_b"/>
    <property type="match status" value="1"/>
</dbReference>
<keyword evidence="5 13" id="KW-0812">Transmembrane</keyword>
<evidence type="ECO:0000256" key="9">
    <source>
        <dbReference type="ARBA" id="ARBA00023136"/>
    </source>
</evidence>
<sequence>MSDFESFVGVNPWTALFTFCNMMITFLVLKHFLFGPVKKMIDDRQKEIDTMYADADAAKQQALALEQQYQARLSEVRQESDAMLRDATARAQKREQEIVDAARASARAMRDAAEADIEQEKKKAVNELKDEIGGIAMDIASRVVEREISEKDHRELIDEFIRNVGDAS</sequence>
<dbReference type="InterPro" id="IPR028987">
    <property type="entry name" value="ATP_synth_B-like_membr_sf"/>
</dbReference>
<dbReference type="Proteomes" id="UP000768567">
    <property type="component" value="Unassembled WGS sequence"/>
</dbReference>
<comment type="similarity">
    <text evidence="1 13 14">Belongs to the ATPase B chain family.</text>
</comment>
<comment type="subcellular location">
    <subcellularLocation>
        <location evidence="13">Cell membrane</location>
        <topology evidence="13">Single-pass membrane protein</topology>
    </subcellularLocation>
    <subcellularLocation>
        <location evidence="12">Endomembrane system</location>
        <topology evidence="12">Single-pass membrane protein</topology>
    </subcellularLocation>
</comment>
<comment type="caution">
    <text evidence="16">The sequence shown here is derived from an EMBL/GenBank/DDBJ whole genome shotgun (WGS) entry which is preliminary data.</text>
</comment>
<feature type="transmembrane region" description="Helical" evidence="13">
    <location>
        <begin position="12"/>
        <end position="34"/>
    </location>
</feature>
<dbReference type="HAMAP" id="MF_01398">
    <property type="entry name" value="ATP_synth_b_bprime"/>
    <property type="match status" value="1"/>
</dbReference>
<keyword evidence="4 13" id="KW-0138">CF(0)</keyword>
<evidence type="ECO:0000256" key="2">
    <source>
        <dbReference type="ARBA" id="ARBA00022448"/>
    </source>
</evidence>
<evidence type="ECO:0000313" key="17">
    <source>
        <dbReference type="Proteomes" id="UP000768567"/>
    </source>
</evidence>
<comment type="function">
    <text evidence="13">Component of the F(0) channel, it forms part of the peripheral stalk, linking F(1) to F(0).</text>
</comment>
<evidence type="ECO:0000256" key="5">
    <source>
        <dbReference type="ARBA" id="ARBA00022692"/>
    </source>
</evidence>
<keyword evidence="15" id="KW-0175">Coiled coil</keyword>
<evidence type="ECO:0000256" key="13">
    <source>
        <dbReference type="HAMAP-Rule" id="MF_01398"/>
    </source>
</evidence>
<dbReference type="PANTHER" id="PTHR33445">
    <property type="entry name" value="ATP SYNTHASE SUBUNIT B', CHLOROPLASTIC"/>
    <property type="match status" value="1"/>
</dbReference>
<dbReference type="InterPro" id="IPR005864">
    <property type="entry name" value="ATP_synth_F0_bsu_bac"/>
</dbReference>
<gene>
    <name evidence="13 16" type="primary">atpF</name>
    <name evidence="16" type="ORF">INF35_04180</name>
</gene>
<keyword evidence="9 13" id="KW-0472">Membrane</keyword>
<evidence type="ECO:0000313" key="16">
    <source>
        <dbReference type="EMBL" id="MBE5036981.1"/>
    </source>
</evidence>
<evidence type="ECO:0000256" key="4">
    <source>
        <dbReference type="ARBA" id="ARBA00022547"/>
    </source>
</evidence>
<dbReference type="InterPro" id="IPR050059">
    <property type="entry name" value="ATP_synthase_B_chain"/>
</dbReference>
<dbReference type="RefSeq" id="WP_193500249.1">
    <property type="nucleotide sequence ID" value="NZ_JADCKC010000001.1"/>
</dbReference>
<dbReference type="Pfam" id="PF00430">
    <property type="entry name" value="ATP-synt_B"/>
    <property type="match status" value="1"/>
</dbReference>
<evidence type="ECO:0000256" key="1">
    <source>
        <dbReference type="ARBA" id="ARBA00005513"/>
    </source>
</evidence>
<dbReference type="InterPro" id="IPR002146">
    <property type="entry name" value="ATP_synth_b/b'su_bac/chlpt"/>
</dbReference>
<keyword evidence="7 13" id="KW-1133">Transmembrane helix</keyword>
<keyword evidence="10 13" id="KW-0066">ATP synthesis</keyword>
<dbReference type="PANTHER" id="PTHR33445:SF1">
    <property type="entry name" value="ATP SYNTHASE SUBUNIT B"/>
    <property type="match status" value="1"/>
</dbReference>
<evidence type="ECO:0000256" key="11">
    <source>
        <dbReference type="ARBA" id="ARBA00025198"/>
    </source>
</evidence>
<evidence type="ECO:0000256" key="3">
    <source>
        <dbReference type="ARBA" id="ARBA00022475"/>
    </source>
</evidence>
<keyword evidence="3 13" id="KW-1003">Cell membrane</keyword>
<feature type="coiled-coil region" evidence="15">
    <location>
        <begin position="48"/>
        <end position="130"/>
    </location>
</feature>
<keyword evidence="2 13" id="KW-0813">Transport</keyword>
<organism evidence="16 17">
    <name type="scientific">Gemmiger gallinarum</name>
    <dbReference type="NCBI Taxonomy" id="2779354"/>
    <lineage>
        <taxon>Bacteria</taxon>
        <taxon>Bacillati</taxon>
        <taxon>Bacillota</taxon>
        <taxon>Clostridia</taxon>
        <taxon>Eubacteriales</taxon>
        <taxon>Gemmiger</taxon>
    </lineage>
</organism>
<dbReference type="NCBIfam" id="TIGR01144">
    <property type="entry name" value="ATP_synt_b"/>
    <property type="match status" value="1"/>
</dbReference>
<comment type="subunit">
    <text evidence="13">F-type ATPases have 2 components, F(1) - the catalytic core - and F(0) - the membrane proton channel. F(1) has five subunits: alpha(3), beta(3), gamma(1), delta(1), epsilon(1). F(0) has three main subunits: a(1), b(2) and c(10-14). The alpha and beta chains form an alternating ring which encloses part of the gamma chain. F(1) is attached to F(0) by a central stalk formed by the gamma and epsilon chains, while a peripheral stalk is formed by the delta and b chains.</text>
</comment>
<evidence type="ECO:0000256" key="7">
    <source>
        <dbReference type="ARBA" id="ARBA00022989"/>
    </source>
</evidence>
<reference evidence="16 17" key="1">
    <citation type="submission" date="2020-10" db="EMBL/GenBank/DDBJ databases">
        <title>ChiBAC.</title>
        <authorList>
            <person name="Zenner C."/>
            <person name="Hitch T.C.A."/>
            <person name="Clavel T."/>
        </authorList>
    </citation>
    <scope>NUCLEOTIDE SEQUENCE [LARGE SCALE GENOMIC DNA]</scope>
    <source>
        <strain evidence="16 17">DSM 109015</strain>
    </source>
</reference>
<evidence type="ECO:0000256" key="8">
    <source>
        <dbReference type="ARBA" id="ARBA00023065"/>
    </source>
</evidence>
<evidence type="ECO:0000256" key="6">
    <source>
        <dbReference type="ARBA" id="ARBA00022781"/>
    </source>
</evidence>
<evidence type="ECO:0000256" key="15">
    <source>
        <dbReference type="SAM" id="Coils"/>
    </source>
</evidence>
<keyword evidence="8 13" id="KW-0406">Ion transport</keyword>